<comment type="caution">
    <text evidence="4">The sequence shown here is derived from an EMBL/GenBank/DDBJ whole genome shotgun (WGS) entry which is preliminary data.</text>
</comment>
<dbReference type="Proteomes" id="UP001589575">
    <property type="component" value="Unassembled WGS sequence"/>
</dbReference>
<dbReference type="SUPFAM" id="SSF49879">
    <property type="entry name" value="SMAD/FHA domain"/>
    <property type="match status" value="1"/>
</dbReference>
<protein>
    <submittedName>
        <fullName evidence="4">FHA domain-containing protein</fullName>
    </submittedName>
</protein>
<evidence type="ECO:0000256" key="2">
    <source>
        <dbReference type="SAM" id="MobiDB-lite"/>
    </source>
</evidence>
<evidence type="ECO:0000313" key="5">
    <source>
        <dbReference type="Proteomes" id="UP001589575"/>
    </source>
</evidence>
<feature type="domain" description="FHA" evidence="3">
    <location>
        <begin position="7"/>
        <end position="63"/>
    </location>
</feature>
<proteinExistence type="predicted"/>
<accession>A0ABV5G801</accession>
<keyword evidence="5" id="KW-1185">Reference proteome</keyword>
<dbReference type="CDD" id="cd00060">
    <property type="entry name" value="FHA"/>
    <property type="match status" value="1"/>
</dbReference>
<dbReference type="Pfam" id="PF00498">
    <property type="entry name" value="FHA"/>
    <property type="match status" value="1"/>
</dbReference>
<dbReference type="Gene3D" id="2.60.200.20">
    <property type="match status" value="1"/>
</dbReference>
<dbReference type="PROSITE" id="PS50006">
    <property type="entry name" value="FHA_DOMAIN"/>
    <property type="match status" value="1"/>
</dbReference>
<evidence type="ECO:0000313" key="4">
    <source>
        <dbReference type="EMBL" id="MFB9074734.1"/>
    </source>
</evidence>
<feature type="region of interest" description="Disordered" evidence="2">
    <location>
        <begin position="1"/>
        <end position="22"/>
    </location>
</feature>
<keyword evidence="1" id="KW-0597">Phosphoprotein</keyword>
<dbReference type="EMBL" id="JBHMFI010000002">
    <property type="protein sequence ID" value="MFB9074734.1"/>
    <property type="molecule type" value="Genomic_DNA"/>
</dbReference>
<dbReference type="InterPro" id="IPR008984">
    <property type="entry name" value="SMAD_FHA_dom_sf"/>
</dbReference>
<evidence type="ECO:0000259" key="3">
    <source>
        <dbReference type="PROSITE" id="PS50006"/>
    </source>
</evidence>
<evidence type="ECO:0000256" key="1">
    <source>
        <dbReference type="ARBA" id="ARBA00022553"/>
    </source>
</evidence>
<name>A0ABV5G801_9MICC</name>
<gene>
    <name evidence="4" type="ORF">ACFFX0_27515</name>
</gene>
<dbReference type="InterPro" id="IPR000253">
    <property type="entry name" value="FHA_dom"/>
</dbReference>
<reference evidence="4 5" key="1">
    <citation type="submission" date="2024-09" db="EMBL/GenBank/DDBJ databases">
        <authorList>
            <person name="Sun Q."/>
            <person name="Mori K."/>
        </authorList>
    </citation>
    <scope>NUCLEOTIDE SEQUENCE [LARGE SCALE GENOMIC DNA]</scope>
    <source>
        <strain evidence="4 5">CCM 7609</strain>
    </source>
</reference>
<organism evidence="4 5">
    <name type="scientific">Citricoccus parietis</name>
    <dbReference type="NCBI Taxonomy" id="592307"/>
    <lineage>
        <taxon>Bacteria</taxon>
        <taxon>Bacillati</taxon>
        <taxon>Actinomycetota</taxon>
        <taxon>Actinomycetes</taxon>
        <taxon>Micrococcales</taxon>
        <taxon>Micrococcaceae</taxon>
        <taxon>Citricoccus</taxon>
    </lineage>
</organism>
<sequence length="101" mass="11039">MELDRPAVIGRQPQAHRVGSGTMPRMLQVRSPNGDISRSHCEVVLEGWHVQLRDLKATNGTVLIREGQAPRRLGQGESLMVLDGDIADLGDGVSLRFEGLL</sequence>